<reference evidence="2 5" key="2">
    <citation type="submission" date="2019-09" db="EMBL/GenBank/DDBJ databases">
        <title>Draft genome sequencing and comparative genomics of hatchery-associated Vibrios.</title>
        <authorList>
            <person name="Kehlet-Delgado H."/>
            <person name="Mueller R.S."/>
        </authorList>
    </citation>
    <scope>NUCLEOTIDE SEQUENCE [LARGE SCALE GENOMIC DNA]</scope>
    <source>
        <strain evidence="2 5">081416A</strain>
    </source>
</reference>
<dbReference type="Proteomes" id="UP000532247">
    <property type="component" value="Unassembled WGS sequence"/>
</dbReference>
<evidence type="ECO:0000313" key="3">
    <source>
        <dbReference type="EMBL" id="PNP20673.1"/>
    </source>
</evidence>
<evidence type="ECO:0000313" key="5">
    <source>
        <dbReference type="Proteomes" id="UP000532247"/>
    </source>
</evidence>
<dbReference type="NCBIfam" id="TIGR03347">
    <property type="entry name" value="VI_chp_1"/>
    <property type="match status" value="1"/>
</dbReference>
<gene>
    <name evidence="2" type="primary">tssG</name>
    <name evidence="3" type="ORF">AL553_023885</name>
    <name evidence="2" type="ORF">F0254_02910</name>
    <name evidence="1" type="ORF">GHY86_17490</name>
</gene>
<dbReference type="PANTHER" id="PTHR35564">
    <property type="match status" value="1"/>
</dbReference>
<evidence type="ECO:0000313" key="2">
    <source>
        <dbReference type="EMBL" id="NOI07814.1"/>
    </source>
</evidence>
<dbReference type="Proteomes" id="UP000714625">
    <property type="component" value="Unassembled WGS sequence"/>
</dbReference>
<dbReference type="PANTHER" id="PTHR35564:SF4">
    <property type="entry name" value="CYTOPLASMIC PROTEIN"/>
    <property type="match status" value="1"/>
</dbReference>
<evidence type="ECO:0000313" key="4">
    <source>
        <dbReference type="Proteomes" id="UP000054316"/>
    </source>
</evidence>
<organism evidence="2 5">
    <name type="scientific">Vibrio alginolyticus</name>
    <dbReference type="NCBI Taxonomy" id="663"/>
    <lineage>
        <taxon>Bacteria</taxon>
        <taxon>Pseudomonadati</taxon>
        <taxon>Pseudomonadota</taxon>
        <taxon>Gammaproteobacteria</taxon>
        <taxon>Vibrionales</taxon>
        <taxon>Vibrionaceae</taxon>
        <taxon>Vibrio</taxon>
    </lineage>
</organism>
<sequence>MSAEQFYRELKQHPLFEAIHLIEHEVLQAEAQIGTDALPKHEKLNLKVNPSLGFENAQLCELKNIDDSKLEIETNLIGLTGEQGVLPQHYSELALHRQKEGDTAMVDFYDIFNHRLLSLYYRCWQLSQLTVQSRAHAQGARSPLESCKSALTGKGSSLSRHYGGVFASPVRSKGGLKSILECLSGCQVKVHEFQGQWLHLTKEEQTRLASRTMPEGQFAQLGLGASLGSKAWNINAGTTIEFLPKDKQLVSKLLPNQPNIAIIKNAAYELIGKHKQLKWQLTTKHSLLPQACLSKQQGQLGIGSVLKKHERTKDRTITITI</sequence>
<dbReference type="InterPro" id="IPR010732">
    <property type="entry name" value="T6SS_TssG-like"/>
</dbReference>
<accession>A0A0P7EM68</accession>
<reference evidence="3 4" key="1">
    <citation type="submission" date="2017-12" db="EMBL/GenBank/DDBJ databases">
        <title>FDA dAtabase for Regulatory Grade micrObial Sequences (FDA-ARGOS): Supporting development and validation of Infectious Disease Dx tests.</title>
        <authorList>
            <person name="Hoffmann M."/>
            <person name="Allard M."/>
            <person name="Evans P."/>
            <person name="Brown E."/>
            <person name="Tallon L.J."/>
            <person name="Sadzewicz L."/>
            <person name="Sengamalay N."/>
            <person name="Ott S."/>
            <person name="Godinez A."/>
            <person name="Nagaraj S."/>
            <person name="Vavikolanu K."/>
            <person name="Aluvathingal J."/>
            <person name="Nadendla S."/>
            <person name="Hobson J."/>
            <person name="Sichtig H."/>
        </authorList>
    </citation>
    <scope>NUCLEOTIDE SEQUENCE [LARGE SCALE GENOMIC DNA]</scope>
    <source>
        <strain evidence="4">ATCC 17749</strain>
        <strain evidence="3">FDAARGOS_97</strain>
    </source>
</reference>
<proteinExistence type="predicted"/>
<dbReference type="eggNOG" id="COG3520">
    <property type="taxonomic scope" value="Bacteria"/>
</dbReference>
<evidence type="ECO:0000313" key="1">
    <source>
        <dbReference type="EMBL" id="EGQ9136926.1"/>
    </source>
</evidence>
<dbReference type="EMBL" id="LOSN02000002">
    <property type="protein sequence ID" value="PNP20673.1"/>
    <property type="molecule type" value="Genomic_DNA"/>
</dbReference>
<dbReference type="EMBL" id="AAXMUW010000040">
    <property type="protein sequence ID" value="EGQ9136926.1"/>
    <property type="molecule type" value="Genomic_DNA"/>
</dbReference>
<dbReference type="EMBL" id="VTYF01000002">
    <property type="protein sequence ID" value="NOI07814.1"/>
    <property type="molecule type" value="Genomic_DNA"/>
</dbReference>
<protein>
    <submittedName>
        <fullName evidence="2">Type VI secretion system baseplate subunit TssG</fullName>
    </submittedName>
</protein>
<comment type="caution">
    <text evidence="2">The sequence shown here is derived from an EMBL/GenBank/DDBJ whole genome shotgun (WGS) entry which is preliminary data.</text>
</comment>
<reference evidence="1" key="3">
    <citation type="submission" date="2019-11" db="EMBL/GenBank/DDBJ databases">
        <authorList>
            <consortium name="PulseNet: The National Subtyping Network for Foodborne Disease Surveillance"/>
            <person name="Tarr C.L."/>
            <person name="Trees E."/>
            <person name="Katz L.S."/>
            <person name="Carleton-Romer H.A."/>
            <person name="Stroika S."/>
            <person name="Kucerova Z."/>
            <person name="Roache K.F."/>
            <person name="Sabol A.L."/>
            <person name="Besser J."/>
            <person name="Gerner-Smidt P."/>
        </authorList>
    </citation>
    <scope>NUCLEOTIDE SEQUENCE</scope>
    <source>
        <strain evidence="1">PNUSAV001129</strain>
    </source>
</reference>
<dbReference type="Proteomes" id="UP000054316">
    <property type="component" value="Unassembled WGS sequence"/>
</dbReference>
<dbReference type="STRING" id="663.BAU10_20215"/>
<dbReference type="OrthoDB" id="1523296at2"/>
<dbReference type="Pfam" id="PF06996">
    <property type="entry name" value="T6SS_TssG"/>
    <property type="match status" value="1"/>
</dbReference>
<dbReference type="RefSeq" id="WP_005375963.1">
    <property type="nucleotide sequence ID" value="NZ_CAJDZJ010000004.1"/>
</dbReference>
<dbReference type="AlphaFoldDB" id="A0A0P7EM68"/>
<name>A0A0P7EM68_VIBAL</name>
<keyword evidence="4" id="KW-1185">Reference proteome</keyword>